<dbReference type="Pfam" id="PF07591">
    <property type="entry name" value="PT-HINT"/>
    <property type="match status" value="1"/>
</dbReference>
<dbReference type="SUPFAM" id="SSF49899">
    <property type="entry name" value="Concanavalin A-like lectins/glucanases"/>
    <property type="match status" value="1"/>
</dbReference>
<dbReference type="EMBL" id="BOPC01000003">
    <property type="protein sequence ID" value="GIJ25061.1"/>
    <property type="molecule type" value="Genomic_DNA"/>
</dbReference>
<dbReference type="PANTHER" id="PTHR32305:SF15">
    <property type="entry name" value="PROTEIN RHSA-RELATED"/>
    <property type="match status" value="1"/>
</dbReference>
<dbReference type="Pfam" id="PF25023">
    <property type="entry name" value="TEN_YD-shell"/>
    <property type="match status" value="2"/>
</dbReference>
<dbReference type="CDD" id="cd00081">
    <property type="entry name" value="Hint"/>
    <property type="match status" value="1"/>
</dbReference>
<comment type="caution">
    <text evidence="4">The sequence shown here is derived from an EMBL/GenBank/DDBJ whole genome shotgun (WGS) entry which is preliminary data.</text>
</comment>
<feature type="compositionally biased region" description="Pro residues" evidence="2">
    <location>
        <begin position="1317"/>
        <end position="1326"/>
    </location>
</feature>
<feature type="compositionally biased region" description="Basic and acidic residues" evidence="2">
    <location>
        <begin position="113"/>
        <end position="133"/>
    </location>
</feature>
<evidence type="ECO:0000256" key="1">
    <source>
        <dbReference type="ARBA" id="ARBA00022737"/>
    </source>
</evidence>
<organism evidence="4 5">
    <name type="scientific">Micromonospora qiuiae</name>
    <dbReference type="NCBI Taxonomy" id="502268"/>
    <lineage>
        <taxon>Bacteria</taxon>
        <taxon>Bacillati</taxon>
        <taxon>Actinomycetota</taxon>
        <taxon>Actinomycetes</taxon>
        <taxon>Micromonosporales</taxon>
        <taxon>Micromonosporaceae</taxon>
        <taxon>Micromonospora</taxon>
    </lineage>
</organism>
<dbReference type="NCBIfam" id="TIGR01443">
    <property type="entry name" value="intein_Cterm"/>
    <property type="match status" value="1"/>
</dbReference>
<dbReference type="PANTHER" id="PTHR32305">
    <property type="match status" value="1"/>
</dbReference>
<dbReference type="Gene3D" id="2.60.120.200">
    <property type="match status" value="1"/>
</dbReference>
<dbReference type="InterPro" id="IPR006530">
    <property type="entry name" value="YD"/>
</dbReference>
<evidence type="ECO:0000256" key="2">
    <source>
        <dbReference type="SAM" id="MobiDB-lite"/>
    </source>
</evidence>
<feature type="compositionally biased region" description="Polar residues" evidence="2">
    <location>
        <begin position="136"/>
        <end position="147"/>
    </location>
</feature>
<dbReference type="Pfam" id="PF13385">
    <property type="entry name" value="Laminin_G_3"/>
    <property type="match status" value="1"/>
</dbReference>
<dbReference type="Pfam" id="PF05593">
    <property type="entry name" value="RHS_repeat"/>
    <property type="match status" value="6"/>
</dbReference>
<evidence type="ECO:0000313" key="4">
    <source>
        <dbReference type="EMBL" id="GIJ25061.1"/>
    </source>
</evidence>
<feature type="region of interest" description="Disordered" evidence="2">
    <location>
        <begin position="1302"/>
        <end position="1336"/>
    </location>
</feature>
<dbReference type="SUPFAM" id="SSF51294">
    <property type="entry name" value="Hedgehog/intein (Hint) domain"/>
    <property type="match status" value="1"/>
</dbReference>
<protein>
    <recommendedName>
        <fullName evidence="3">Hint domain-containing protein</fullName>
    </recommendedName>
</protein>
<dbReference type="NCBIfam" id="TIGR03696">
    <property type="entry name" value="Rhs_assc_core"/>
    <property type="match status" value="1"/>
</dbReference>
<proteinExistence type="predicted"/>
<feature type="region of interest" description="Disordered" evidence="2">
    <location>
        <begin position="90"/>
        <end position="154"/>
    </location>
</feature>
<feature type="compositionally biased region" description="Basic and acidic residues" evidence="2">
    <location>
        <begin position="90"/>
        <end position="102"/>
    </location>
</feature>
<accession>A0ABQ4J4G7</accession>
<dbReference type="InterPro" id="IPR030934">
    <property type="entry name" value="Intein_C"/>
</dbReference>
<dbReference type="InterPro" id="IPR031325">
    <property type="entry name" value="RHS_repeat"/>
</dbReference>
<reference evidence="4 5" key="1">
    <citation type="submission" date="2021-01" db="EMBL/GenBank/DDBJ databases">
        <title>Whole genome shotgun sequence of Verrucosispora qiuiae NBRC 106684.</title>
        <authorList>
            <person name="Komaki H."/>
            <person name="Tamura T."/>
        </authorList>
    </citation>
    <scope>NUCLEOTIDE SEQUENCE [LARGE SCALE GENOMIC DNA]</scope>
    <source>
        <strain evidence="4 5">NBRC 106684</strain>
    </source>
</reference>
<dbReference type="Gene3D" id="2.170.16.10">
    <property type="entry name" value="Hedgehog/Intein (Hint) domain"/>
    <property type="match status" value="1"/>
</dbReference>
<dbReference type="Gene3D" id="2.180.10.10">
    <property type="entry name" value="RHS repeat-associated core"/>
    <property type="match status" value="5"/>
</dbReference>
<dbReference type="InterPro" id="IPR001791">
    <property type="entry name" value="Laminin_G"/>
</dbReference>
<evidence type="ECO:0000313" key="5">
    <source>
        <dbReference type="Proteomes" id="UP000653076"/>
    </source>
</evidence>
<dbReference type="InterPro" id="IPR006141">
    <property type="entry name" value="Intein_N"/>
</dbReference>
<dbReference type="Proteomes" id="UP000653076">
    <property type="component" value="Unassembled WGS sequence"/>
</dbReference>
<dbReference type="CDD" id="cd00110">
    <property type="entry name" value="LamG"/>
    <property type="match status" value="1"/>
</dbReference>
<name>A0ABQ4J4G7_9ACTN</name>
<dbReference type="InterPro" id="IPR050708">
    <property type="entry name" value="T6SS_VgrG/RHS"/>
</dbReference>
<keyword evidence="5" id="KW-1185">Reference proteome</keyword>
<gene>
    <name evidence="4" type="ORF">Vqi01_02230</name>
</gene>
<sequence length="3271" mass="349578">MPLLRTVAVRPLVAATLAGVMALNLGGSGVEGLSPLPSGHRGEDRKAVAAGARPQQDWGSAAGRTRAVKGPVNRELPKTERGHYPLHRLAQEAKPPRNEARVAKAPTSSATGFDRKTSRERPTERGAHRRVYDNADGSQTTELSSAPVNYRRPDGSWAPIDSGLVRAPDGSGWQNAADATRVWLADRSDADELVRLTFEGGAEFGFTLADAAGVAGRAAEDAVTYPGVRPEVDLRLEPRPSGVKETLVLHSAAAPTSYLFPLRLRDLTAKLVDGQVVLTDRAGVQRAVIPPGYMVDAGDDTRAAVTSTGVHYELVDTGGQPALRVTIDRAWLTDPTRRYPVEVDPTVGPPVTGIGAGSSMYVHGSSSASGSEALLVGRAKNASGNEANAAAYVKFDTAGLSNHTIHGVALSVVNYDAASCKPRPVTVHPVTEAWSAGDGYSFPGPSVGGSLASRSFAHGYIAFGQSKSACPAASEMFDLGVAGRNLVQRWVNGQQANNGLSLRAPTTDSTAWKRFAGTGTANPPKLYVTHSPYNAGYAIPKPTPEPPVLRNQDGKVKVTVTNLGAENWTPANYYLAYRVYNARTGAAVTQQRAANLPATLARGAKVTLDATVKRLEPGAYLLDFTMVRTGGVVFTDHQVPPGRIVLQVFDVPPVVQELYPNNGYRAPTLTPLLWARAVDTDAPPGATLSFKFEVCDRTDAGAATNCTNSGYLNRPSWVVPAGRLSWEKSYLWRAYVKDTANEVRSPDSVLLTSVPQPDLLSRIAGAPQAERGREFDAQVGNYTTSAIDAAVVTVGPELNLLRTYNSLDPRTSGVFGAGWSSRYDMKLTPDNDGSGNVVIRYPDGQEVRFGRNPDGTYAAPSGRVARLTVSGTIWRLLDRSGTTYEFSNGRFTQITDKRGRSVRLIYDIYTGKLARAQVANSQTNTAGRALHFTWTGDRITAVKTDAVNGTQLTWSYTYTGDLLTKICSPTNACTSYEYAAGSHYRTAVLDARPDSYYRLGETEGTAAASDVAINLGKDAATYRNVTLGQPGVVEGTDNTAAAFNGTSSHVELPKGLVKKSRDASIELWFKIGLTQTGGPLIGYQDKAVGTAATSGVPILYTGTDGRLRGQFAGGSIAPITSTVAVNDNKWHHVVLAAMGNTQTMYLDGVKVGERTGQTIEHSLLTFNQVGAASATSPTSWPGWGSTAQRYFAGVIDEVAVYSQPLGPETVAAHFRYAKPAAQQLTKVTLPSGRVASETVYDTATDRVKEYTDEDGGTWKIGLPTIYGGDDDLRRSIQVLDPANRPHLYEYDALAGRLLRSGTPLGLETRPEDRPGEPTTPPTPPPTETCTQPDPNDPAFCTIIPGNSGGPVFVLHPLDGMAIRTYSYDQDGYQSKVTNENGDSVEMTYDSRGRMATRKTCRTATQCHTSYYTYSASITDPLDPRVDLAVEVRDGRSSGPTDNRYRTSHEYGIDGQLTRQTSPDGSLVLHAYTIGGEAAVGGGIQPAGLLRSSTDGEGKVTGYAYYGNGDLARVTEPGGLVTEYTYDALGRRLTEKVVSDTYPAGVTITYTYDEHSRVKTVTGPVTIEAISGARHQGRTTNDYDADGNVIKVTESDLLGDDPERVTTTEYDEHNRPVKVIDAEGNETTYGYDRFGNRTSMVDANDNRYDWAYTAQNKIAEVRLRDWRSDPEGAPGTGTGDYLVLHSYSYDFAGRLASDTDAMGRRLEYTYYRDDLVHKITMKGFRNPDGTRRDYVVEERTYDAAGNLTHKVEANGTRTTQFTYDGAGKLLTSVEDPAGLNRTTTMAYDGNGNVRRTTRAGKASNVPWPVAALNETVDYTYDNDGNLRTERVLAGSEIRTTSYTYDQRGLRLSVTDPRGNVAGADPAAFTTTYRYDELGRQVGSTGPAVSAESNGDAPATVRPEIAISYNVFGEQVAVRDPRGQISRTEYDKLGRPVRGVAPSYLPPGVSELITPETRSRYDGLGNVVEQIDASGTTRLGYDQLNRLVTRDEPASTDDDRAIIRYTYTRTGEVLSVTDPTGAVIESTYDDLDRAVTQTRIERHPVPKNLVTRMSYDDQGNLTSVVSPSGATTVNAYDTVGDVIRSTAPTGEAMVFGYDHAGRQVRASDGLGRTVRVGYDLFGDRVSDANLDPDGTVLRTQTYGYDAAGNLTSSKDPYDTVTRYEYDAASRLVKQIEPVTVGKSITTSFGYDAAGNRTRYTDGRGNSTIYTYNTLGLPESVIEPATAAHPAAADRTWTVGYDAAGRAVRLSEPGGVSRQRTYDAAGRLIEETGAGGEAATAARSLRYDRAGRLISVNASNGTNTYTWNDRGGLLAAAGPGGAASFSYDDDGLVTQRTDVTGTATFGYVKGRLDSISDSITGQAQKLGYDAAGEVKTVDYGGGRIRTFGYDDFGRLTSDTLRNNAGSTVAQITYGFDLNGHLTSKNTMGTVGAGNNSYEYDKAGRLTAWTGPTGRVEYEWDDSGNRIRAGSKTATFDERNRLLADGDYTYAYTARGTLRSRTSSGLVEEYSFDAFDRLIAAEDQSYAYDGLNRVVSRNGMAFTYAGLGDEVVADGVEHFARGPAGELLATSRGGTERLSLTDAHGDVVAAFDPANTSLTALNDSTAYDPFGKKIGGAGNTGNLGFQGDWTDPDTGQVDMGARWYNPGTGTFTSRDSVTYTGGESILANRYTYGAGAPLDFDDPDGHWPKWARSAGRWVADKWDQGTRYVSHQLNRGAQWLGQQWNSLKSGASRAWNSLANLGKRLWDTGMSAVDKAKNWAGQQIDRVKNKVMEGYQAYRDGRLGDWAKQQARAVAHQIKVKVTQAAKAAQKKLVQFTKLPVVKALTKPLMAAAKVVSAGVKVAASVVAVTAQAIKDPDKFRQNLMLAAAEKLAPLVEGASEMWDKATQFVEDHAAEIAGFAVGAVVGLGCGAAVGWTGVGAVGCGALAGAVGSAVTGYMNGKRGLDLLGTTAIGGLTGALGGALGSIAGQALGAGVRALGGGLRAAGGKAVSAGMGEARSIGRGLLGKGCGSNSFTPETRVLMANGSRKRIDEVKVGDKVIATDPTTGKTAVRAVTALIVGSGNKNLIEITVDTDGDKGDRTGQLTATDKHPFWVASEGRWVDAKDLRPGYVFETADHRPASVVAVRKWTEQQQVHNLTVDELHTYYVVAGNTPVLVHNCGGAIGFADDAVGSAFENMRGGGGHAMRHLIDEGIIPNKGSVASKAAIFQEKLSPVLTSPSKTFDWKIGGTRSRAFAGEVDGRTVVAFVAKEGPYQGNVLSALVPSPENMVKWGLG</sequence>
<feature type="domain" description="Hint" evidence="3">
    <location>
        <begin position="3008"/>
        <end position="3113"/>
    </location>
</feature>
<dbReference type="InterPro" id="IPR056823">
    <property type="entry name" value="TEN-like_YD-shell"/>
</dbReference>
<dbReference type="InterPro" id="IPR003587">
    <property type="entry name" value="Hint_dom_N"/>
</dbReference>
<dbReference type="InterPro" id="IPR036844">
    <property type="entry name" value="Hint_dom_sf"/>
</dbReference>
<dbReference type="PROSITE" id="PS50818">
    <property type="entry name" value="INTEIN_C_TER"/>
    <property type="match status" value="1"/>
</dbReference>
<dbReference type="InterPro" id="IPR045351">
    <property type="entry name" value="DUF6531"/>
</dbReference>
<dbReference type="NCBIfam" id="TIGR01643">
    <property type="entry name" value="YD_repeat_2x"/>
    <property type="match status" value="7"/>
</dbReference>
<dbReference type="NCBIfam" id="NF033679">
    <property type="entry name" value="DNRLRE_dom"/>
    <property type="match status" value="1"/>
</dbReference>
<keyword evidence="1" id="KW-0677">Repeat</keyword>
<dbReference type="RefSeq" id="WP_239098094.1">
    <property type="nucleotide sequence ID" value="NZ_BOPC01000003.1"/>
</dbReference>
<dbReference type="InterPro" id="IPR022385">
    <property type="entry name" value="Rhs_assc_core"/>
</dbReference>
<dbReference type="InterPro" id="IPR013320">
    <property type="entry name" value="ConA-like_dom_sf"/>
</dbReference>
<dbReference type="PROSITE" id="PS50817">
    <property type="entry name" value="INTEIN_N_TER"/>
    <property type="match status" value="1"/>
</dbReference>
<feature type="region of interest" description="Disordered" evidence="2">
    <location>
        <begin position="36"/>
        <end position="67"/>
    </location>
</feature>
<evidence type="ECO:0000259" key="3">
    <source>
        <dbReference type="SMART" id="SM00306"/>
    </source>
</evidence>
<dbReference type="SMART" id="SM00306">
    <property type="entry name" value="HintN"/>
    <property type="match status" value="1"/>
</dbReference>
<dbReference type="Pfam" id="PF20148">
    <property type="entry name" value="DUF6531"/>
    <property type="match status" value="1"/>
</dbReference>